<evidence type="ECO:0000313" key="2">
    <source>
        <dbReference type="EMBL" id="EOL41950.1"/>
    </source>
</evidence>
<dbReference type="Proteomes" id="UP000013785">
    <property type="component" value="Unassembled WGS sequence"/>
</dbReference>
<gene>
    <name evidence="2" type="ORF">UC3_02298</name>
</gene>
<proteinExistence type="predicted"/>
<dbReference type="PANTHER" id="PTHR43031:SF17">
    <property type="entry name" value="SULFURTRANSFERASE YTWF-RELATED"/>
    <property type="match status" value="1"/>
</dbReference>
<dbReference type="CDD" id="cd00158">
    <property type="entry name" value="RHOD"/>
    <property type="match status" value="1"/>
</dbReference>
<evidence type="ECO:0000313" key="3">
    <source>
        <dbReference type="Proteomes" id="UP000013785"/>
    </source>
</evidence>
<sequence length="104" mass="11727">MFSFLQPVKSISTKELADLSEKNSRIIDVRTPQEYRAGHIKQALNVPLAKIDTYRGKKEEVVYVICQSGMRSKQAAKQLKKNGYEVINVRGGMNQWSGKKVGGR</sequence>
<reference evidence="2 3" key="1">
    <citation type="submission" date="2013-02" db="EMBL/GenBank/DDBJ databases">
        <title>The Genome Sequence of Enterococcus phoeniculicola BAA-412.</title>
        <authorList>
            <consortium name="The Broad Institute Genome Sequencing Platform"/>
            <consortium name="The Broad Institute Genome Sequencing Center for Infectious Disease"/>
            <person name="Earl A.M."/>
            <person name="Gilmore M.S."/>
            <person name="Lebreton F."/>
            <person name="Walker B."/>
            <person name="Young S.K."/>
            <person name="Zeng Q."/>
            <person name="Gargeya S."/>
            <person name="Fitzgerald M."/>
            <person name="Haas B."/>
            <person name="Abouelleil A."/>
            <person name="Alvarado L."/>
            <person name="Arachchi H.M."/>
            <person name="Berlin A.M."/>
            <person name="Chapman S.B."/>
            <person name="Dewar J."/>
            <person name="Goldberg J."/>
            <person name="Griggs A."/>
            <person name="Gujja S."/>
            <person name="Hansen M."/>
            <person name="Howarth C."/>
            <person name="Imamovic A."/>
            <person name="Larimer J."/>
            <person name="McCowan C."/>
            <person name="Murphy C."/>
            <person name="Neiman D."/>
            <person name="Pearson M."/>
            <person name="Priest M."/>
            <person name="Roberts A."/>
            <person name="Saif S."/>
            <person name="Shea T."/>
            <person name="Sisk P."/>
            <person name="Sykes S."/>
            <person name="Wortman J."/>
            <person name="Nusbaum C."/>
            <person name="Birren B."/>
        </authorList>
    </citation>
    <scope>NUCLEOTIDE SEQUENCE [LARGE SCALE GENOMIC DNA]</scope>
    <source>
        <strain evidence="2 3">ATCC BAA-412</strain>
    </source>
</reference>
<dbReference type="InterPro" id="IPR050229">
    <property type="entry name" value="GlpE_sulfurtransferase"/>
</dbReference>
<dbReference type="PATRIC" id="fig|1158610.3.peg.2274"/>
<dbReference type="eggNOG" id="COG0607">
    <property type="taxonomic scope" value="Bacteria"/>
</dbReference>
<dbReference type="OrthoDB" id="9800872at2"/>
<evidence type="ECO:0000259" key="1">
    <source>
        <dbReference type="PROSITE" id="PS50206"/>
    </source>
</evidence>
<organism evidence="2 3">
    <name type="scientific">Enterococcus phoeniculicola ATCC BAA-412</name>
    <dbReference type="NCBI Taxonomy" id="1158610"/>
    <lineage>
        <taxon>Bacteria</taxon>
        <taxon>Bacillati</taxon>
        <taxon>Bacillota</taxon>
        <taxon>Bacilli</taxon>
        <taxon>Lactobacillales</taxon>
        <taxon>Enterococcaceae</taxon>
        <taxon>Enterococcus</taxon>
    </lineage>
</organism>
<dbReference type="PANTHER" id="PTHR43031">
    <property type="entry name" value="FAD-DEPENDENT OXIDOREDUCTASE"/>
    <property type="match status" value="1"/>
</dbReference>
<keyword evidence="3" id="KW-1185">Reference proteome</keyword>
<name>R3WJ96_9ENTE</name>
<dbReference type="SMART" id="SM00450">
    <property type="entry name" value="RHOD"/>
    <property type="match status" value="1"/>
</dbReference>
<dbReference type="Gene3D" id="3.40.250.10">
    <property type="entry name" value="Rhodanese-like domain"/>
    <property type="match status" value="1"/>
</dbReference>
<dbReference type="RefSeq" id="WP_010768942.1">
    <property type="nucleotide sequence ID" value="NZ_ASWE01000001.1"/>
</dbReference>
<feature type="domain" description="Rhodanese" evidence="1">
    <location>
        <begin position="20"/>
        <end position="101"/>
    </location>
</feature>
<accession>R3WJ96</accession>
<dbReference type="InterPro" id="IPR036873">
    <property type="entry name" value="Rhodanese-like_dom_sf"/>
</dbReference>
<dbReference type="EMBL" id="AJAT01000017">
    <property type="protein sequence ID" value="EOL41950.1"/>
    <property type="molecule type" value="Genomic_DNA"/>
</dbReference>
<dbReference type="InterPro" id="IPR001763">
    <property type="entry name" value="Rhodanese-like_dom"/>
</dbReference>
<dbReference type="STRING" id="154621.RV11_GL001714"/>
<dbReference type="HOGENOM" id="CLU_089574_13_2_9"/>
<comment type="caution">
    <text evidence="2">The sequence shown here is derived from an EMBL/GenBank/DDBJ whole genome shotgun (WGS) entry which is preliminary data.</text>
</comment>
<dbReference type="Pfam" id="PF00581">
    <property type="entry name" value="Rhodanese"/>
    <property type="match status" value="1"/>
</dbReference>
<protein>
    <submittedName>
        <fullName evidence="2">Rhodanese family protein</fullName>
    </submittedName>
</protein>
<dbReference type="PROSITE" id="PS50206">
    <property type="entry name" value="RHODANESE_3"/>
    <property type="match status" value="1"/>
</dbReference>
<dbReference type="SUPFAM" id="SSF52821">
    <property type="entry name" value="Rhodanese/Cell cycle control phosphatase"/>
    <property type="match status" value="1"/>
</dbReference>
<dbReference type="AlphaFoldDB" id="R3WJ96"/>